<evidence type="ECO:0000256" key="2">
    <source>
        <dbReference type="ARBA" id="ARBA00023315"/>
    </source>
</evidence>
<dbReference type="RefSeq" id="WP_239159880.1">
    <property type="nucleotide sequence ID" value="NZ_BOPH01000006.1"/>
</dbReference>
<dbReference type="InterPro" id="IPR000182">
    <property type="entry name" value="GNAT_dom"/>
</dbReference>
<gene>
    <name evidence="4" type="ORF">Voc01_004450</name>
</gene>
<dbReference type="Pfam" id="PF00583">
    <property type="entry name" value="Acetyltransf_1"/>
    <property type="match status" value="1"/>
</dbReference>
<feature type="domain" description="N-acetyltransferase" evidence="3">
    <location>
        <begin position="3"/>
        <end position="171"/>
    </location>
</feature>
<dbReference type="PANTHER" id="PTHR43877">
    <property type="entry name" value="AMINOALKYLPHOSPHONATE N-ACETYLTRANSFERASE-RELATED-RELATED"/>
    <property type="match status" value="1"/>
</dbReference>
<protein>
    <submittedName>
        <fullName evidence="4">GCN5 family N-acetyltransferase</fullName>
    </submittedName>
</protein>
<keyword evidence="2" id="KW-0012">Acyltransferase</keyword>
<dbReference type="InterPro" id="IPR050832">
    <property type="entry name" value="Bact_Acetyltransf"/>
</dbReference>
<proteinExistence type="predicted"/>
<organism evidence="4 5">
    <name type="scientific">Virgisporangium ochraceum</name>
    <dbReference type="NCBI Taxonomy" id="65505"/>
    <lineage>
        <taxon>Bacteria</taxon>
        <taxon>Bacillati</taxon>
        <taxon>Actinomycetota</taxon>
        <taxon>Actinomycetes</taxon>
        <taxon>Micromonosporales</taxon>
        <taxon>Micromonosporaceae</taxon>
        <taxon>Virgisporangium</taxon>
    </lineage>
</organism>
<dbReference type="PROSITE" id="PS51186">
    <property type="entry name" value="GNAT"/>
    <property type="match status" value="1"/>
</dbReference>
<dbReference type="SUPFAM" id="SSF55729">
    <property type="entry name" value="Acyl-CoA N-acyltransferases (Nat)"/>
    <property type="match status" value="1"/>
</dbReference>
<dbReference type="EMBL" id="BOPH01000006">
    <property type="protein sequence ID" value="GIJ65528.1"/>
    <property type="molecule type" value="Genomic_DNA"/>
</dbReference>
<accession>A0A8J3ZPI9</accession>
<reference evidence="4" key="1">
    <citation type="submission" date="2021-01" db="EMBL/GenBank/DDBJ databases">
        <title>Whole genome shotgun sequence of Virgisporangium ochraceum NBRC 16418.</title>
        <authorList>
            <person name="Komaki H."/>
            <person name="Tamura T."/>
        </authorList>
    </citation>
    <scope>NUCLEOTIDE SEQUENCE</scope>
    <source>
        <strain evidence="4">NBRC 16418</strain>
    </source>
</reference>
<sequence>MTLTIRPGGVDDVPALLGLFDKAVVWLVAHGRSGQWGTEPATGNPRRHEQATGWARSGSLYVAEIDGVAVGALAVGDAPDYVSVPAEPELYVNLLLTDRSRKGSGIGTALLDKARAIARERGVGLLRVDCYAGDDRALVGYYESQGFTSTEPFTVDLPGGAWPGQVLAQRL</sequence>
<comment type="caution">
    <text evidence="4">The sequence shown here is derived from an EMBL/GenBank/DDBJ whole genome shotgun (WGS) entry which is preliminary data.</text>
</comment>
<keyword evidence="1" id="KW-0808">Transferase</keyword>
<dbReference type="AlphaFoldDB" id="A0A8J3ZPI9"/>
<evidence type="ECO:0000256" key="1">
    <source>
        <dbReference type="ARBA" id="ARBA00022679"/>
    </source>
</evidence>
<dbReference type="InterPro" id="IPR016181">
    <property type="entry name" value="Acyl_CoA_acyltransferase"/>
</dbReference>
<keyword evidence="5" id="KW-1185">Reference proteome</keyword>
<evidence type="ECO:0000313" key="4">
    <source>
        <dbReference type="EMBL" id="GIJ65528.1"/>
    </source>
</evidence>
<dbReference type="CDD" id="cd04301">
    <property type="entry name" value="NAT_SF"/>
    <property type="match status" value="1"/>
</dbReference>
<dbReference type="Proteomes" id="UP000635606">
    <property type="component" value="Unassembled WGS sequence"/>
</dbReference>
<dbReference type="Gene3D" id="3.40.630.30">
    <property type="match status" value="1"/>
</dbReference>
<evidence type="ECO:0000313" key="5">
    <source>
        <dbReference type="Proteomes" id="UP000635606"/>
    </source>
</evidence>
<name>A0A8J3ZPI9_9ACTN</name>
<evidence type="ECO:0000259" key="3">
    <source>
        <dbReference type="PROSITE" id="PS51186"/>
    </source>
</evidence>
<dbReference type="GO" id="GO:0016747">
    <property type="term" value="F:acyltransferase activity, transferring groups other than amino-acyl groups"/>
    <property type="evidence" value="ECO:0007669"/>
    <property type="project" value="InterPro"/>
</dbReference>